<reference evidence="2 3" key="1">
    <citation type="submission" date="2024-01" db="EMBL/GenBank/DDBJ databases">
        <title>The genomes of 5 underutilized Papilionoideae crops provide insights into root nodulation and disease resistance.</title>
        <authorList>
            <person name="Yuan L."/>
        </authorList>
    </citation>
    <scope>NUCLEOTIDE SEQUENCE [LARGE SCALE GENOMIC DNA]</scope>
    <source>
        <strain evidence="2">LY-2023</strain>
        <tissue evidence="2">Leaf</tissue>
    </source>
</reference>
<evidence type="ECO:0000313" key="3">
    <source>
        <dbReference type="Proteomes" id="UP001359559"/>
    </source>
</evidence>
<evidence type="ECO:0000256" key="1">
    <source>
        <dbReference type="SAM" id="MobiDB-lite"/>
    </source>
</evidence>
<gene>
    <name evidence="2" type="ORF">RJT34_12439</name>
</gene>
<dbReference type="Proteomes" id="UP001359559">
    <property type="component" value="Unassembled WGS sequence"/>
</dbReference>
<name>A0AAN9JM13_CLITE</name>
<protein>
    <submittedName>
        <fullName evidence="2">Uncharacterized protein</fullName>
    </submittedName>
</protein>
<comment type="caution">
    <text evidence="2">The sequence shown here is derived from an EMBL/GenBank/DDBJ whole genome shotgun (WGS) entry which is preliminary data.</text>
</comment>
<keyword evidence="3" id="KW-1185">Reference proteome</keyword>
<accession>A0AAN9JM13</accession>
<proteinExistence type="predicted"/>
<feature type="region of interest" description="Disordered" evidence="1">
    <location>
        <begin position="301"/>
        <end position="330"/>
    </location>
</feature>
<evidence type="ECO:0000313" key="2">
    <source>
        <dbReference type="EMBL" id="KAK7301572.1"/>
    </source>
</evidence>
<feature type="compositionally biased region" description="Basic and acidic residues" evidence="1">
    <location>
        <begin position="301"/>
        <end position="313"/>
    </location>
</feature>
<organism evidence="2 3">
    <name type="scientific">Clitoria ternatea</name>
    <name type="common">Butterfly pea</name>
    <dbReference type="NCBI Taxonomy" id="43366"/>
    <lineage>
        <taxon>Eukaryota</taxon>
        <taxon>Viridiplantae</taxon>
        <taxon>Streptophyta</taxon>
        <taxon>Embryophyta</taxon>
        <taxon>Tracheophyta</taxon>
        <taxon>Spermatophyta</taxon>
        <taxon>Magnoliopsida</taxon>
        <taxon>eudicotyledons</taxon>
        <taxon>Gunneridae</taxon>
        <taxon>Pentapetalae</taxon>
        <taxon>rosids</taxon>
        <taxon>fabids</taxon>
        <taxon>Fabales</taxon>
        <taxon>Fabaceae</taxon>
        <taxon>Papilionoideae</taxon>
        <taxon>50 kb inversion clade</taxon>
        <taxon>NPAAA clade</taxon>
        <taxon>indigoferoid/millettioid clade</taxon>
        <taxon>Phaseoleae</taxon>
        <taxon>Clitoria</taxon>
    </lineage>
</organism>
<dbReference type="PANTHER" id="PTHR33144:SF48">
    <property type="entry name" value="PLANT TRANSPOSASE (PTTA_EN_SPM FAMILY)"/>
    <property type="match status" value="1"/>
</dbReference>
<sequence length="330" mass="37525">MYTIERELGHLKSLVQPYINEFRTFNKRKARNRRPSNVEIEKMVVKEFANWFLQRATNPDTTNLVPDEIKCQVSFQKDSIPLEPPLQPFESAHTTSHISSSVSTPLVSTSETIVPPTIPNQQPYLGREASRVWTVEVIGVFEMPSGQHIIVAFDRQRRAIGEAAALLSGACGRIVTDSKNVPINFDSWRKVPKSYKDECFKILKNLFHFLASDSIARRYCLLTMSRKYRNGKLNLWSNAFDPSLSREQLISVVPDGIHRDQWSTFVDYHLRPEYKEKVVEEMSKCANSVEISSNDVLTKVLGKDHPGHDKGGGHDMPTPWGRSSLASNPR</sequence>
<dbReference type="PANTHER" id="PTHR33144">
    <property type="entry name" value="OS10G0409366 PROTEIN-RELATED"/>
    <property type="match status" value="1"/>
</dbReference>
<dbReference type="AlphaFoldDB" id="A0AAN9JM13"/>
<dbReference type="EMBL" id="JAYKXN010000003">
    <property type="protein sequence ID" value="KAK7301572.1"/>
    <property type="molecule type" value="Genomic_DNA"/>
</dbReference>